<sequence length="110" mass="12891">MNFVEDMGSRPQNTTLNRINSADVYSKETCEWASLAMQSYDQKLRKDNLSGICGVKYRKDRGKWIAYIRVNGEHISLYYGNSKEEAIRKRKEAEMLYYDRAKVKPYEGGY</sequence>
<proteinExistence type="predicted"/>
<evidence type="ECO:0000313" key="1">
    <source>
        <dbReference type="EMBL" id="QHR65527.1"/>
    </source>
</evidence>
<accession>A0A6B9WJ36</accession>
<dbReference type="EMBL" id="MN850571">
    <property type="protein sequence ID" value="QHR65527.1"/>
    <property type="molecule type" value="Genomic_DNA"/>
</dbReference>
<dbReference type="GO" id="GO:0003677">
    <property type="term" value="F:DNA binding"/>
    <property type="evidence" value="ECO:0007669"/>
    <property type="project" value="InterPro"/>
</dbReference>
<dbReference type="SUPFAM" id="SSF54171">
    <property type="entry name" value="DNA-binding domain"/>
    <property type="match status" value="1"/>
</dbReference>
<evidence type="ECO:0008006" key="3">
    <source>
        <dbReference type="Google" id="ProtNLM"/>
    </source>
</evidence>
<organism evidence="1 2">
    <name type="scientific">Escherichia phage nepoznato</name>
    <dbReference type="NCBI Taxonomy" id="2696431"/>
    <lineage>
        <taxon>Viruses</taxon>
        <taxon>Duplodnaviria</taxon>
        <taxon>Heunggongvirae</taxon>
        <taxon>Uroviricota</taxon>
        <taxon>Caudoviricetes</taxon>
        <taxon>Stephanstirmvirinae</taxon>
        <taxon>Phapecoctavirus</taxon>
        <taxon>Phapecoctavirus nepoznato</taxon>
    </lineage>
</organism>
<reference evidence="2" key="1">
    <citation type="submission" date="2019-12" db="EMBL/GenBank/DDBJ databases">
        <authorList>
            <person name="Olsen N.S."/>
            <person name="Junco L.M.F."/>
            <person name="Kot W."/>
            <person name="Hansen L.H."/>
        </authorList>
    </citation>
    <scope>NUCLEOTIDE SEQUENCE [LARGE SCALE GENOMIC DNA]</scope>
</reference>
<evidence type="ECO:0000313" key="2">
    <source>
        <dbReference type="Proteomes" id="UP000464289"/>
    </source>
</evidence>
<dbReference type="Proteomes" id="UP000464289">
    <property type="component" value="Segment"/>
</dbReference>
<gene>
    <name evidence="1" type="ORF">nepoznato_78</name>
</gene>
<name>A0A6B9WJ36_9CAUD</name>
<dbReference type="InterPro" id="IPR016177">
    <property type="entry name" value="DNA-bd_dom_sf"/>
</dbReference>
<keyword evidence="2" id="KW-1185">Reference proteome</keyword>
<protein>
    <recommendedName>
        <fullName evidence="3">AP2/ERF domain-containing protein</fullName>
    </recommendedName>
</protein>